<reference evidence="2 3" key="1">
    <citation type="submission" date="2023-05" db="EMBL/GenBank/DDBJ databases">
        <title>YMD87, complete Genome.</title>
        <authorList>
            <person name="Zhang J."/>
            <person name="Xu X."/>
        </authorList>
    </citation>
    <scope>NUCLEOTIDE SEQUENCE [LARGE SCALE GENOMIC DNA]</scope>
    <source>
        <strain evidence="2 3">YMD87</strain>
    </source>
</reference>
<organism evidence="2 3">
    <name type="scientific">Tropicibacter oceani</name>
    <dbReference type="NCBI Taxonomy" id="3058420"/>
    <lineage>
        <taxon>Bacteria</taxon>
        <taxon>Pseudomonadati</taxon>
        <taxon>Pseudomonadota</taxon>
        <taxon>Alphaproteobacteria</taxon>
        <taxon>Rhodobacterales</taxon>
        <taxon>Roseobacteraceae</taxon>
        <taxon>Tropicibacter</taxon>
    </lineage>
</organism>
<gene>
    <name evidence="2" type="ORF">QF118_13885</name>
</gene>
<keyword evidence="3" id="KW-1185">Reference proteome</keyword>
<evidence type="ECO:0000259" key="1">
    <source>
        <dbReference type="Pfam" id="PF06568"/>
    </source>
</evidence>
<feature type="domain" description="YjiS-like" evidence="1">
    <location>
        <begin position="8"/>
        <end position="44"/>
    </location>
</feature>
<dbReference type="Pfam" id="PF06568">
    <property type="entry name" value="YjiS-like"/>
    <property type="match status" value="1"/>
</dbReference>
<evidence type="ECO:0000313" key="2">
    <source>
        <dbReference type="EMBL" id="WGW03015.1"/>
    </source>
</evidence>
<accession>A0ABY8QEI9</accession>
<protein>
    <submittedName>
        <fullName evidence="2">DUF1127 domain-containing protein</fullName>
    </submittedName>
</protein>
<dbReference type="Proteomes" id="UP001241605">
    <property type="component" value="Chromosome"/>
</dbReference>
<sequence>MNGFFNTVRASLEKRARYNRTVQELSNMPKDVADDLGLSPADAHRIARKAVYG</sequence>
<dbReference type="EMBL" id="CP124616">
    <property type="protein sequence ID" value="WGW03015.1"/>
    <property type="molecule type" value="Genomic_DNA"/>
</dbReference>
<dbReference type="RefSeq" id="WP_282299643.1">
    <property type="nucleotide sequence ID" value="NZ_CP124616.1"/>
</dbReference>
<dbReference type="InterPro" id="IPR009506">
    <property type="entry name" value="YjiS-like"/>
</dbReference>
<name>A0ABY8QEI9_9RHOB</name>
<evidence type="ECO:0000313" key="3">
    <source>
        <dbReference type="Proteomes" id="UP001241605"/>
    </source>
</evidence>
<proteinExistence type="predicted"/>